<name>M2PMZ4_9FIRM</name>
<feature type="domain" description="PpiC" evidence="3">
    <location>
        <begin position="155"/>
        <end position="258"/>
    </location>
</feature>
<dbReference type="PANTHER" id="PTHR47245">
    <property type="entry name" value="PEPTIDYLPROLYL ISOMERASE"/>
    <property type="match status" value="1"/>
</dbReference>
<dbReference type="InterPro" id="IPR046357">
    <property type="entry name" value="PPIase_dom_sf"/>
</dbReference>
<evidence type="ECO:0000259" key="3">
    <source>
        <dbReference type="PROSITE" id="PS50198"/>
    </source>
</evidence>
<evidence type="ECO:0000313" key="5">
    <source>
        <dbReference type="Proteomes" id="UP000011758"/>
    </source>
</evidence>
<dbReference type="PROSITE" id="PS51257">
    <property type="entry name" value="PROKAR_LIPOPROTEIN"/>
    <property type="match status" value="1"/>
</dbReference>
<comment type="caution">
    <text evidence="4">The sequence shown here is derived from an EMBL/GenBank/DDBJ whole genome shotgun (WGS) entry which is preliminary data.</text>
</comment>
<dbReference type="PANTHER" id="PTHR47245:SF2">
    <property type="entry name" value="PEPTIDYL-PROLYL CIS-TRANS ISOMERASE HP_0175-RELATED"/>
    <property type="match status" value="1"/>
</dbReference>
<evidence type="ECO:0000256" key="2">
    <source>
        <dbReference type="SAM" id="SignalP"/>
    </source>
</evidence>
<feature type="signal peptide" evidence="2">
    <location>
        <begin position="1"/>
        <end position="22"/>
    </location>
</feature>
<feature type="chain" id="PRO_5038892300" description="PpiC domain-containing protein" evidence="2">
    <location>
        <begin position="23"/>
        <end position="321"/>
    </location>
</feature>
<dbReference type="EMBL" id="AGEJ01000012">
    <property type="protein sequence ID" value="EMD16939.1"/>
    <property type="molecule type" value="Genomic_DNA"/>
</dbReference>
<sequence>MNTKKLTGLTLAGLLFLSGCQAGKTAGGKSVVASTSQGNIFADSIYSTLSNTSSGKTALFSYVLDTLISKKYPATNAMKKNAADMVENIKASYKSQKGDDYEKKLNSDLKSAGYKSIDDYRKKVIYSYQYAELMKKYVKDHFDEVVEDYYNYASPRKLSIIKVSAMNTSNPTKIEKANLKEVQDLLAAGKSFADVAKGYSADTTKNAKGNLGIVDKKVSSLSDTYGSAVYDAAFTLTEGKTSSVITGKGGFYLLHCDSTKKEDIKKELKTVDINSPLITYDNYMVYLAFKTYKINYKDNTIKAAIEETITKNLNKRKEERK</sequence>
<organism evidence="4 5">
    <name type="scientific">Eggerthia catenaformis OT 569 = DSM 20559</name>
    <dbReference type="NCBI Taxonomy" id="999415"/>
    <lineage>
        <taxon>Bacteria</taxon>
        <taxon>Bacillati</taxon>
        <taxon>Bacillota</taxon>
        <taxon>Erysipelotrichia</taxon>
        <taxon>Erysipelotrichales</taxon>
        <taxon>Coprobacillaceae</taxon>
        <taxon>Eggerthia</taxon>
    </lineage>
</organism>
<dbReference type="SUPFAM" id="SSF54534">
    <property type="entry name" value="FKBP-like"/>
    <property type="match status" value="1"/>
</dbReference>
<dbReference type="eggNOG" id="COG0760">
    <property type="taxonomic scope" value="Bacteria"/>
</dbReference>
<dbReference type="InterPro" id="IPR000297">
    <property type="entry name" value="PPIase_PpiC"/>
</dbReference>
<dbReference type="AlphaFoldDB" id="M2PMZ4"/>
<dbReference type="RefSeq" id="WP_004802114.1">
    <property type="nucleotide sequence ID" value="NZ_AUGJ01000014.1"/>
</dbReference>
<keyword evidence="1" id="KW-0697">Rotamase</keyword>
<dbReference type="OrthoDB" id="14196at2"/>
<dbReference type="STRING" id="999415.HMPREF9943_00717"/>
<reference evidence="4 5" key="1">
    <citation type="submission" date="2013-02" db="EMBL/GenBank/DDBJ databases">
        <title>The Genome Sequence of Lactobacillus catenaformis F0143.</title>
        <authorList>
            <consortium name="The Broad Institute Genome Sequencing Platform"/>
            <person name="Earl A."/>
            <person name="Ward D."/>
            <person name="Feldgarden M."/>
            <person name="Gevers D."/>
            <person name="Izard J."/>
            <person name="Blanton J.M."/>
            <person name="Mathney J."/>
            <person name="Dewhirst F.E."/>
            <person name="Young S.K."/>
            <person name="Zeng Q."/>
            <person name="Gargeya S."/>
            <person name="Fitzgerald M."/>
            <person name="Haas B."/>
            <person name="Abouelleil A."/>
            <person name="Alvarado L."/>
            <person name="Arachchi H.M."/>
            <person name="Berlin A."/>
            <person name="Chapman S.B."/>
            <person name="Gearin G."/>
            <person name="Goldberg J."/>
            <person name="Griggs A."/>
            <person name="Gujja S."/>
            <person name="Hansen M."/>
            <person name="Heiman D."/>
            <person name="Howarth C."/>
            <person name="Larimer J."/>
            <person name="Lui A."/>
            <person name="MacDonald P.J.P."/>
            <person name="McCowen C."/>
            <person name="Montmayeur A."/>
            <person name="Murphy C."/>
            <person name="Neiman D."/>
            <person name="Pearson M."/>
            <person name="Priest M."/>
            <person name="Roberts A."/>
            <person name="Saif S."/>
            <person name="Shea T."/>
            <person name="Sisk P."/>
            <person name="Stolte C."/>
            <person name="Sykes S."/>
            <person name="Wortman J."/>
            <person name="Nusbaum C."/>
            <person name="Birren B."/>
        </authorList>
    </citation>
    <scope>NUCLEOTIDE SEQUENCE [LARGE SCALE GENOMIC DNA]</scope>
    <source>
        <strain evidence="4 5">OT 569</strain>
    </source>
</reference>
<keyword evidence="2" id="KW-0732">Signal</keyword>
<keyword evidence="1" id="KW-0413">Isomerase</keyword>
<dbReference type="Gene3D" id="3.10.50.40">
    <property type="match status" value="1"/>
</dbReference>
<keyword evidence="5" id="KW-1185">Reference proteome</keyword>
<dbReference type="GO" id="GO:0003755">
    <property type="term" value="F:peptidyl-prolyl cis-trans isomerase activity"/>
    <property type="evidence" value="ECO:0007669"/>
    <property type="project" value="UniProtKB-KW"/>
</dbReference>
<protein>
    <recommendedName>
        <fullName evidence="3">PpiC domain-containing protein</fullName>
    </recommendedName>
</protein>
<dbReference type="Proteomes" id="UP000011758">
    <property type="component" value="Unassembled WGS sequence"/>
</dbReference>
<evidence type="ECO:0000313" key="4">
    <source>
        <dbReference type="EMBL" id="EMD16939.1"/>
    </source>
</evidence>
<dbReference type="Pfam" id="PF00639">
    <property type="entry name" value="Rotamase"/>
    <property type="match status" value="1"/>
</dbReference>
<dbReference type="PROSITE" id="PS50198">
    <property type="entry name" value="PPIC_PPIASE_2"/>
    <property type="match status" value="1"/>
</dbReference>
<dbReference type="InterPro" id="IPR050245">
    <property type="entry name" value="PrsA_foldase"/>
</dbReference>
<proteinExistence type="predicted"/>
<gene>
    <name evidence="4" type="ORF">HMPREF9943_00717</name>
</gene>
<accession>M2PMZ4</accession>
<dbReference type="BioCyc" id="ECAT999415-HMP:GTTI-739-MONOMER"/>
<evidence type="ECO:0000256" key="1">
    <source>
        <dbReference type="PROSITE-ProRule" id="PRU00278"/>
    </source>
</evidence>